<evidence type="ECO:0000256" key="5">
    <source>
        <dbReference type="ARBA" id="ARBA00023136"/>
    </source>
</evidence>
<evidence type="ECO:0000256" key="4">
    <source>
        <dbReference type="ARBA" id="ARBA00022989"/>
    </source>
</evidence>
<dbReference type="Pfam" id="PF05425">
    <property type="entry name" value="CopD"/>
    <property type="match status" value="1"/>
</dbReference>
<organism evidence="8 9">
    <name type="scientific">Microtetraspora fusca</name>
    <dbReference type="NCBI Taxonomy" id="1997"/>
    <lineage>
        <taxon>Bacteria</taxon>
        <taxon>Bacillati</taxon>
        <taxon>Actinomycetota</taxon>
        <taxon>Actinomycetes</taxon>
        <taxon>Streptosporangiales</taxon>
        <taxon>Streptosporangiaceae</taxon>
        <taxon>Microtetraspora</taxon>
    </lineage>
</organism>
<feature type="transmembrane region" description="Helical" evidence="6">
    <location>
        <begin position="295"/>
        <end position="316"/>
    </location>
</feature>
<dbReference type="EMBL" id="JBIAXI010000026">
    <property type="protein sequence ID" value="MFF4777856.1"/>
    <property type="molecule type" value="Genomic_DNA"/>
</dbReference>
<feature type="transmembrane region" description="Helical" evidence="6">
    <location>
        <begin position="256"/>
        <end position="274"/>
    </location>
</feature>
<sequence length="594" mass="60860">MRAVAVPAAGVAVAAFAVLGLALWFGGGTPRPPIEGLPAPDVVTMVGLPVARVLHDACAAATVGTLLAALLGPEEDAARIARPAWRWAVGWAASAALVEVLTLSDFLAMSVPDTLRSGVMPTFVLHIPQGQAFTVVGVLALAIALGVVAPLRVRSRAVLAGLTGLAVVAVLPPAYVGHSASATDHNLAVSSLMLHIGAVTLWVGGLYGVAVRLRGPVLAVRRFSALALWCFAAAGFSGLVNAWIRLGDPGRLLDSRYGLLVLAKIAALGALGWFGWRHRRATIAVLERGGGSRPFLRLAAGEIGVMAATLGLAVALSRTAPPQGEGGLAHQHELLGYVVAPLTSGRLLTVVRPDPIALFAVGGALAAYLVAAWRSGGPWPAGRTLAWAAGSLVLLYALVGGVAAYGPAVFSAHAAQYALAGTAAPALLALGAPISLRLGAVPGPLSHPAAALVCYALPYPLLYLTGLFDLAQSSLAVRLAVLAVLVTTGTLFFAVALGVDPLPRAIRVAVRIRMLLGAAAVQVWVALLLLTGPPQGWGWYAVLALPWAPDRDADQRLGALLGPGISLSAIVLVLALLAGRSRAARRRLADPRFG</sequence>
<dbReference type="Proteomes" id="UP001602119">
    <property type="component" value="Unassembled WGS sequence"/>
</dbReference>
<protein>
    <submittedName>
        <fullName evidence="8">Cytochrome c oxidase assembly protein</fullName>
    </submittedName>
</protein>
<feature type="domain" description="Copper resistance protein D" evidence="7">
    <location>
        <begin position="219"/>
        <end position="316"/>
    </location>
</feature>
<feature type="transmembrane region" description="Helical" evidence="6">
    <location>
        <begin position="356"/>
        <end position="373"/>
    </location>
</feature>
<dbReference type="InterPro" id="IPR032694">
    <property type="entry name" value="CopC/D"/>
</dbReference>
<feature type="transmembrane region" description="Helical" evidence="6">
    <location>
        <begin position="223"/>
        <end position="244"/>
    </location>
</feature>
<dbReference type="PANTHER" id="PTHR34820:SF4">
    <property type="entry name" value="INNER MEMBRANE PROTEIN YEBZ"/>
    <property type="match status" value="1"/>
</dbReference>
<dbReference type="InterPro" id="IPR008457">
    <property type="entry name" value="Cu-R_CopD_dom"/>
</dbReference>
<keyword evidence="5 6" id="KW-0472">Membrane</keyword>
<feature type="transmembrane region" description="Helical" evidence="6">
    <location>
        <begin position="514"/>
        <end position="537"/>
    </location>
</feature>
<evidence type="ECO:0000259" key="7">
    <source>
        <dbReference type="Pfam" id="PF05425"/>
    </source>
</evidence>
<accession>A0ABW6VER9</accession>
<comment type="caution">
    <text evidence="8">The sequence shown here is derived from an EMBL/GenBank/DDBJ whole genome shotgun (WGS) entry which is preliminary data.</text>
</comment>
<evidence type="ECO:0000256" key="2">
    <source>
        <dbReference type="ARBA" id="ARBA00022475"/>
    </source>
</evidence>
<dbReference type="Pfam" id="PF09678">
    <property type="entry name" value="Caa3_CtaG"/>
    <property type="match status" value="1"/>
</dbReference>
<feature type="transmembrane region" description="Helical" evidence="6">
    <location>
        <begin position="448"/>
        <end position="468"/>
    </location>
</feature>
<feature type="transmembrane region" description="Helical" evidence="6">
    <location>
        <begin position="417"/>
        <end position="436"/>
    </location>
</feature>
<keyword evidence="2" id="KW-1003">Cell membrane</keyword>
<dbReference type="RefSeq" id="WP_387346351.1">
    <property type="nucleotide sequence ID" value="NZ_JBIAXI010000026.1"/>
</dbReference>
<reference evidence="8 9" key="1">
    <citation type="submission" date="2024-10" db="EMBL/GenBank/DDBJ databases">
        <title>The Natural Products Discovery Center: Release of the First 8490 Sequenced Strains for Exploring Actinobacteria Biosynthetic Diversity.</title>
        <authorList>
            <person name="Kalkreuter E."/>
            <person name="Kautsar S.A."/>
            <person name="Yang D."/>
            <person name="Bader C.D."/>
            <person name="Teijaro C.N."/>
            <person name="Fluegel L."/>
            <person name="Davis C.M."/>
            <person name="Simpson J.R."/>
            <person name="Lauterbach L."/>
            <person name="Steele A.D."/>
            <person name="Gui C."/>
            <person name="Meng S."/>
            <person name="Li G."/>
            <person name="Viehrig K."/>
            <person name="Ye F."/>
            <person name="Su P."/>
            <person name="Kiefer A.F."/>
            <person name="Nichols A."/>
            <person name="Cepeda A.J."/>
            <person name="Yan W."/>
            <person name="Fan B."/>
            <person name="Jiang Y."/>
            <person name="Adhikari A."/>
            <person name="Zheng C.-J."/>
            <person name="Schuster L."/>
            <person name="Cowan T.M."/>
            <person name="Smanski M.J."/>
            <person name="Chevrette M.G."/>
            <person name="De Carvalho L.P.S."/>
            <person name="Shen B."/>
        </authorList>
    </citation>
    <scope>NUCLEOTIDE SEQUENCE [LARGE SCALE GENOMIC DNA]</scope>
    <source>
        <strain evidence="8 9">NPDC001281</strain>
    </source>
</reference>
<evidence type="ECO:0000256" key="1">
    <source>
        <dbReference type="ARBA" id="ARBA00004651"/>
    </source>
</evidence>
<feature type="transmembrane region" description="Helical" evidence="6">
    <location>
        <begin position="188"/>
        <end position="211"/>
    </location>
</feature>
<name>A0ABW6VER9_MICFU</name>
<feature type="transmembrane region" description="Helical" evidence="6">
    <location>
        <begin position="385"/>
        <end position="405"/>
    </location>
</feature>
<evidence type="ECO:0000256" key="6">
    <source>
        <dbReference type="SAM" id="Phobius"/>
    </source>
</evidence>
<dbReference type="InterPro" id="IPR019108">
    <property type="entry name" value="Caa3_assmbl_CtaG-rel"/>
</dbReference>
<gene>
    <name evidence="8" type="ORF">ACFY05_34030</name>
</gene>
<evidence type="ECO:0000313" key="9">
    <source>
        <dbReference type="Proteomes" id="UP001602119"/>
    </source>
</evidence>
<feature type="transmembrane region" description="Helical" evidence="6">
    <location>
        <begin position="131"/>
        <end position="151"/>
    </location>
</feature>
<feature type="transmembrane region" description="Helical" evidence="6">
    <location>
        <begin position="557"/>
        <end position="578"/>
    </location>
</feature>
<dbReference type="PANTHER" id="PTHR34820">
    <property type="entry name" value="INNER MEMBRANE PROTEIN YEBZ"/>
    <property type="match status" value="1"/>
</dbReference>
<feature type="transmembrane region" description="Helical" evidence="6">
    <location>
        <begin position="84"/>
        <end position="111"/>
    </location>
</feature>
<feature type="transmembrane region" description="Helical" evidence="6">
    <location>
        <begin position="158"/>
        <end position="176"/>
    </location>
</feature>
<keyword evidence="9" id="KW-1185">Reference proteome</keyword>
<keyword evidence="3 6" id="KW-0812">Transmembrane</keyword>
<evidence type="ECO:0000256" key="3">
    <source>
        <dbReference type="ARBA" id="ARBA00022692"/>
    </source>
</evidence>
<feature type="transmembrane region" description="Helical" evidence="6">
    <location>
        <begin position="480"/>
        <end position="502"/>
    </location>
</feature>
<proteinExistence type="predicted"/>
<keyword evidence="4 6" id="KW-1133">Transmembrane helix</keyword>
<evidence type="ECO:0000313" key="8">
    <source>
        <dbReference type="EMBL" id="MFF4777856.1"/>
    </source>
</evidence>
<comment type="subcellular location">
    <subcellularLocation>
        <location evidence="1">Cell membrane</location>
        <topology evidence="1">Multi-pass membrane protein</topology>
    </subcellularLocation>
</comment>